<dbReference type="SMART" id="SM00692">
    <property type="entry name" value="DM3"/>
    <property type="match status" value="2"/>
</dbReference>
<keyword evidence="4 5" id="KW-0238">DNA-binding</keyword>
<feature type="region of interest" description="Disordered" evidence="6">
    <location>
        <begin position="336"/>
        <end position="355"/>
    </location>
</feature>
<evidence type="ECO:0000256" key="4">
    <source>
        <dbReference type="ARBA" id="ARBA00023125"/>
    </source>
</evidence>
<evidence type="ECO:0000256" key="5">
    <source>
        <dbReference type="PROSITE-ProRule" id="PRU00309"/>
    </source>
</evidence>
<feature type="compositionally biased region" description="Acidic residues" evidence="6">
    <location>
        <begin position="554"/>
        <end position="565"/>
    </location>
</feature>
<accession>A0ABN7B8T5</accession>
<dbReference type="InterPro" id="IPR006612">
    <property type="entry name" value="THAP_Znf"/>
</dbReference>
<dbReference type="SMART" id="SM00980">
    <property type="entry name" value="THAP"/>
    <property type="match status" value="2"/>
</dbReference>
<reference evidence="8 9" key="1">
    <citation type="submission" date="2023-09" db="EMBL/GenBank/DDBJ databases">
        <title>Nesidiocoris tenuis whole genome shotgun sequence.</title>
        <authorList>
            <person name="Shibata T."/>
            <person name="Shimoda M."/>
            <person name="Kobayashi T."/>
            <person name="Uehara T."/>
        </authorList>
    </citation>
    <scope>NUCLEOTIDE SEQUENCE [LARGE SCALE GENOMIC DNA]</scope>
    <source>
        <strain evidence="8 9">Japan</strain>
    </source>
</reference>
<feature type="region of interest" description="Disordered" evidence="6">
    <location>
        <begin position="402"/>
        <end position="427"/>
    </location>
</feature>
<feature type="compositionally biased region" description="Basic and acidic residues" evidence="6">
    <location>
        <begin position="544"/>
        <end position="553"/>
    </location>
</feature>
<dbReference type="InterPro" id="IPR038441">
    <property type="entry name" value="THAP_Znf_sf"/>
</dbReference>
<dbReference type="PANTHER" id="PTHR46927">
    <property type="entry name" value="AGAP005574-PA"/>
    <property type="match status" value="1"/>
</dbReference>
<feature type="domain" description="THAP-type" evidence="7">
    <location>
        <begin position="180"/>
        <end position="255"/>
    </location>
</feature>
<evidence type="ECO:0000256" key="1">
    <source>
        <dbReference type="ARBA" id="ARBA00022723"/>
    </source>
</evidence>
<gene>
    <name evidence="8" type="ORF">NTJ_12432</name>
</gene>
<feature type="compositionally biased region" description="Polar residues" evidence="6">
    <location>
        <begin position="407"/>
        <end position="427"/>
    </location>
</feature>
<dbReference type="Gene3D" id="6.20.210.20">
    <property type="entry name" value="THAP domain"/>
    <property type="match status" value="1"/>
</dbReference>
<keyword evidence="9" id="KW-1185">Reference proteome</keyword>
<feature type="compositionally biased region" description="Basic residues" evidence="6">
    <location>
        <begin position="341"/>
        <end position="353"/>
    </location>
</feature>
<dbReference type="SUPFAM" id="SSF57716">
    <property type="entry name" value="Glucocorticoid receptor-like (DNA-binding domain)"/>
    <property type="match status" value="2"/>
</dbReference>
<evidence type="ECO:0000256" key="3">
    <source>
        <dbReference type="ARBA" id="ARBA00022833"/>
    </source>
</evidence>
<evidence type="ECO:0000313" key="9">
    <source>
        <dbReference type="Proteomes" id="UP001307889"/>
    </source>
</evidence>
<organism evidence="8 9">
    <name type="scientific">Nesidiocoris tenuis</name>
    <dbReference type="NCBI Taxonomy" id="355587"/>
    <lineage>
        <taxon>Eukaryota</taxon>
        <taxon>Metazoa</taxon>
        <taxon>Ecdysozoa</taxon>
        <taxon>Arthropoda</taxon>
        <taxon>Hexapoda</taxon>
        <taxon>Insecta</taxon>
        <taxon>Pterygota</taxon>
        <taxon>Neoptera</taxon>
        <taxon>Paraneoptera</taxon>
        <taxon>Hemiptera</taxon>
        <taxon>Heteroptera</taxon>
        <taxon>Panheteroptera</taxon>
        <taxon>Cimicomorpha</taxon>
        <taxon>Miridae</taxon>
        <taxon>Dicyphina</taxon>
        <taxon>Nesidiocoris</taxon>
    </lineage>
</organism>
<keyword evidence="3" id="KW-0862">Zinc</keyword>
<keyword evidence="2 5" id="KW-0863">Zinc-finger</keyword>
<dbReference type="Proteomes" id="UP001307889">
    <property type="component" value="Chromosome 10"/>
</dbReference>
<feature type="compositionally biased region" description="Polar residues" evidence="6">
    <location>
        <begin position="514"/>
        <end position="525"/>
    </location>
</feature>
<feature type="region of interest" description="Disordered" evidence="6">
    <location>
        <begin position="512"/>
        <end position="570"/>
    </location>
</feature>
<feature type="domain" description="THAP-type" evidence="7">
    <location>
        <begin position="1"/>
        <end position="86"/>
    </location>
</feature>
<dbReference type="PROSITE" id="PS50950">
    <property type="entry name" value="ZF_THAP"/>
    <property type="match status" value="2"/>
</dbReference>
<evidence type="ECO:0000313" key="8">
    <source>
        <dbReference type="EMBL" id="BES99615.1"/>
    </source>
</evidence>
<protein>
    <submittedName>
        <fullName evidence="8">THAP</fullName>
    </submittedName>
</protein>
<evidence type="ECO:0000256" key="6">
    <source>
        <dbReference type="SAM" id="MobiDB-lite"/>
    </source>
</evidence>
<dbReference type="Pfam" id="PF05485">
    <property type="entry name" value="THAP"/>
    <property type="match status" value="2"/>
</dbReference>
<evidence type="ECO:0000256" key="2">
    <source>
        <dbReference type="ARBA" id="ARBA00022771"/>
    </source>
</evidence>
<dbReference type="InterPro" id="IPR052224">
    <property type="entry name" value="THAP_domain_protein"/>
</dbReference>
<evidence type="ECO:0000259" key="7">
    <source>
        <dbReference type="PROSITE" id="PS50950"/>
    </source>
</evidence>
<dbReference type="PANTHER" id="PTHR46927:SF3">
    <property type="entry name" value="THAP-TYPE DOMAIN-CONTAINING PROTEIN"/>
    <property type="match status" value="1"/>
</dbReference>
<keyword evidence="1" id="KW-0479">Metal-binding</keyword>
<dbReference type="EMBL" id="AP028918">
    <property type="protein sequence ID" value="BES99615.1"/>
    <property type="molecule type" value="Genomic_DNA"/>
</dbReference>
<name>A0ABN7B8T5_9HEMI</name>
<proteinExistence type="predicted"/>
<sequence length="657" mass="74251">MSGRQAVSCAVRTCGNNFDQTGRKVNYFSFPTDEETSVLWKIKCDRADAWDVSNAFICSSHFTKDDYETLTPGIKRLHPLAIPSRNLGFEWDRDVVPDGGATPLHTVENVEIITDMDAAEYFSLDTVALHQEVVSSSFHPDATIVYDNQGLISEIEPNAVVEHQESAIEAEEVDVTPKSHKYSFCIVPTCSARITSNAHLMPKKDVHMRKIWVKKIFFEDLKISRIRYICRRHFTTADYSEKACRLITGAIPSQNLPRCKAEALLARKKLALDLKYRKEEKLSFEELLARHPDLVDLYSQFVVEMRLVDPLSAEIAPVLHRRGELQGAGEPVNIGTPFVKTKIRPGPKQKVKPAKLTPSEIAEMRAHKKLNKLVVKSAMKKQRLLLRRQKRKELRMKFMAQGGLDNPESQNTPSVSTTEEIPSVKSLSENSTLSFSDKIQIITEDPEKKTKYKVIVKKLVTNDEEKTASADLLAKDKPKAIALANKVIKKINFSNANRVKFIAVENVIKRESAKSGQQIGQTPSGSDGPHDKRFDDIDDAGPAHSDDGDHFDDPSDNEPEPEESIEPVNMEGVESVPLPETEDFDELANKLRCLSEDEARAIVKEKMDAYKETFKNQVSQIRALLSTKRKIDSNMKIITRTLVASLQQEYSRFRYRR</sequence>